<evidence type="ECO:0000313" key="1">
    <source>
        <dbReference type="EMBL" id="TPW28916.1"/>
    </source>
</evidence>
<sequence>MGKRRLSISMTILGAGIDTQWKAYRHGIVRGGRKSLIKRKAVPPRLTDMKQRKAIVEYLVTALSGWRLSKFEYEAPCRTALRQAFCMQGHGWEASDREATLLVEEGLKRLGYARPSWEEGQRFFTQSPDRCGWCHGPIDPDERTVAQRFCCADCARMALAACDRRNRAHDGTSNIMQNAYKLIWRDMQEPRACIVCDKVFKPGHKDATCCSSACAAQRSIQLRKAAGFKFRPALMNCEECGTSFKPGKLQSRFCSASCAGTASNRKLVESLAHERRTCRHCGTTFTPVKTNSCFCSERCIKADYEVRKWEQEQVEKTEYLSDPKANERSITISGFDSLVPS</sequence>
<dbReference type="AlphaFoldDB" id="A0A506U6D5"/>
<name>A0A506U6D5_9HYPH</name>
<protein>
    <submittedName>
        <fullName evidence="1">Uncharacterized protein</fullName>
    </submittedName>
</protein>
<comment type="caution">
    <text evidence="1">The sequence shown here is derived from an EMBL/GenBank/DDBJ whole genome shotgun (WGS) entry which is preliminary data.</text>
</comment>
<dbReference type="Proteomes" id="UP000318801">
    <property type="component" value="Unassembled WGS sequence"/>
</dbReference>
<dbReference type="OrthoDB" id="8371374at2"/>
<dbReference type="RefSeq" id="WP_141150115.1">
    <property type="nucleotide sequence ID" value="NZ_VHLG01000011.1"/>
</dbReference>
<accession>A0A506U6D5</accession>
<gene>
    <name evidence="1" type="ORF">FJU08_16480</name>
</gene>
<reference evidence="1 2" key="1">
    <citation type="submission" date="2019-06" db="EMBL/GenBank/DDBJ databases">
        <authorList>
            <person name="Li M."/>
        </authorList>
    </citation>
    <scope>NUCLEOTIDE SEQUENCE [LARGE SCALE GENOMIC DNA]</scope>
    <source>
        <strain evidence="1 2">BGMRC2036</strain>
    </source>
</reference>
<keyword evidence="2" id="KW-1185">Reference proteome</keyword>
<dbReference type="EMBL" id="VHLG01000011">
    <property type="protein sequence ID" value="TPW28916.1"/>
    <property type="molecule type" value="Genomic_DNA"/>
</dbReference>
<proteinExistence type="predicted"/>
<evidence type="ECO:0000313" key="2">
    <source>
        <dbReference type="Proteomes" id="UP000318801"/>
    </source>
</evidence>
<organism evidence="1 2">
    <name type="scientific">Martelella alba</name>
    <dbReference type="NCBI Taxonomy" id="2590451"/>
    <lineage>
        <taxon>Bacteria</taxon>
        <taxon>Pseudomonadati</taxon>
        <taxon>Pseudomonadota</taxon>
        <taxon>Alphaproteobacteria</taxon>
        <taxon>Hyphomicrobiales</taxon>
        <taxon>Aurantimonadaceae</taxon>
        <taxon>Martelella</taxon>
    </lineage>
</organism>